<protein>
    <submittedName>
        <fullName evidence="3">Uncharacterized protein</fullName>
    </submittedName>
</protein>
<gene>
    <name evidence="3" type="ORF">K7432_006185</name>
</gene>
<accession>A0ABR2W202</accession>
<keyword evidence="4" id="KW-1185">Reference proteome</keyword>
<feature type="region of interest" description="Disordered" evidence="2">
    <location>
        <begin position="83"/>
        <end position="116"/>
    </location>
</feature>
<dbReference type="Pfam" id="PF10262">
    <property type="entry name" value="Rdx"/>
    <property type="match status" value="1"/>
</dbReference>
<dbReference type="InterPro" id="IPR011893">
    <property type="entry name" value="Selenoprotein_Rdx-typ"/>
</dbReference>
<evidence type="ECO:0000313" key="4">
    <source>
        <dbReference type="Proteomes" id="UP001479436"/>
    </source>
</evidence>
<sequence>MGSPRIEIEYCTQCRWVLRAGWVAQELLVTFGQAIGEVALIPGNSGVFQVRVDGETIWDRKLNGGFPELKDLKQLVRDKVAPEMALGHSDSKAKQESKKLEESTTTCPAPTSALPENCETCTTNEVKVSK</sequence>
<comment type="caution">
    <text evidence="3">The sequence shown here is derived from an EMBL/GenBank/DDBJ whole genome shotgun (WGS) entry which is preliminary data.</text>
</comment>
<dbReference type="PANTHER" id="PTHR36417:SF2">
    <property type="entry name" value="SELENOPROTEIN DOMAIN PROTEIN (AFU_ORTHOLOGUE AFUA_1G05220)"/>
    <property type="match status" value="1"/>
</dbReference>
<keyword evidence="1" id="KW-0676">Redox-active center</keyword>
<dbReference type="InterPro" id="IPR036249">
    <property type="entry name" value="Thioredoxin-like_sf"/>
</dbReference>
<organism evidence="3 4">
    <name type="scientific">Basidiobolus ranarum</name>
    <dbReference type="NCBI Taxonomy" id="34480"/>
    <lineage>
        <taxon>Eukaryota</taxon>
        <taxon>Fungi</taxon>
        <taxon>Fungi incertae sedis</taxon>
        <taxon>Zoopagomycota</taxon>
        <taxon>Entomophthoromycotina</taxon>
        <taxon>Basidiobolomycetes</taxon>
        <taxon>Basidiobolales</taxon>
        <taxon>Basidiobolaceae</taxon>
        <taxon>Basidiobolus</taxon>
    </lineage>
</organism>
<evidence type="ECO:0000313" key="3">
    <source>
        <dbReference type="EMBL" id="KAK9717448.1"/>
    </source>
</evidence>
<name>A0ABR2W202_9FUNG</name>
<evidence type="ECO:0000256" key="1">
    <source>
        <dbReference type="ARBA" id="ARBA00023284"/>
    </source>
</evidence>
<dbReference type="PANTHER" id="PTHR36417">
    <property type="entry name" value="SELENOPROTEIN DOMAIN PROTEIN (AFU_ORTHOLOGUE AFUA_1G05220)"/>
    <property type="match status" value="1"/>
</dbReference>
<dbReference type="EMBL" id="JASJQH010007141">
    <property type="protein sequence ID" value="KAK9717448.1"/>
    <property type="molecule type" value="Genomic_DNA"/>
</dbReference>
<dbReference type="SUPFAM" id="SSF52833">
    <property type="entry name" value="Thioredoxin-like"/>
    <property type="match status" value="1"/>
</dbReference>
<evidence type="ECO:0000256" key="2">
    <source>
        <dbReference type="SAM" id="MobiDB-lite"/>
    </source>
</evidence>
<dbReference type="NCBIfam" id="TIGR02174">
    <property type="entry name" value="CXXU_selWTH"/>
    <property type="match status" value="1"/>
</dbReference>
<proteinExistence type="predicted"/>
<reference evidence="3 4" key="1">
    <citation type="submission" date="2023-04" db="EMBL/GenBank/DDBJ databases">
        <title>Genome of Basidiobolus ranarum AG-B5.</title>
        <authorList>
            <person name="Stajich J.E."/>
            <person name="Carter-House D."/>
            <person name="Gryganskyi A."/>
        </authorList>
    </citation>
    <scope>NUCLEOTIDE SEQUENCE [LARGE SCALE GENOMIC DNA]</scope>
    <source>
        <strain evidence="3 4">AG-B5</strain>
    </source>
</reference>
<feature type="compositionally biased region" description="Basic and acidic residues" evidence="2">
    <location>
        <begin position="89"/>
        <end position="102"/>
    </location>
</feature>
<dbReference type="Gene3D" id="3.40.30.10">
    <property type="entry name" value="Glutaredoxin"/>
    <property type="match status" value="1"/>
</dbReference>
<dbReference type="Proteomes" id="UP001479436">
    <property type="component" value="Unassembled WGS sequence"/>
</dbReference>